<protein>
    <submittedName>
        <fullName evidence="6">Transcriptional regulator, LysR family</fullName>
    </submittedName>
</protein>
<dbReference type="GO" id="GO:0005829">
    <property type="term" value="C:cytosol"/>
    <property type="evidence" value="ECO:0007669"/>
    <property type="project" value="TreeGrafter"/>
</dbReference>
<evidence type="ECO:0000256" key="1">
    <source>
        <dbReference type="ARBA" id="ARBA00009437"/>
    </source>
</evidence>
<dbReference type="InterPro" id="IPR005119">
    <property type="entry name" value="LysR_subst-bd"/>
</dbReference>
<evidence type="ECO:0000256" key="2">
    <source>
        <dbReference type="ARBA" id="ARBA00023015"/>
    </source>
</evidence>
<dbReference type="PANTHER" id="PTHR30419:SF8">
    <property type="entry name" value="NITROGEN ASSIMILATION TRANSCRIPTIONAL ACTIVATOR-RELATED"/>
    <property type="match status" value="1"/>
</dbReference>
<dbReference type="InterPro" id="IPR000847">
    <property type="entry name" value="LysR_HTH_N"/>
</dbReference>
<evidence type="ECO:0000313" key="7">
    <source>
        <dbReference type="Proteomes" id="UP000219439"/>
    </source>
</evidence>
<dbReference type="Proteomes" id="UP000219439">
    <property type="component" value="Unassembled WGS sequence"/>
</dbReference>
<keyword evidence="4" id="KW-0804">Transcription</keyword>
<gene>
    <name evidence="6" type="ORF">SAMN06265368_1053</name>
</gene>
<dbReference type="GO" id="GO:0003677">
    <property type="term" value="F:DNA binding"/>
    <property type="evidence" value="ECO:0007669"/>
    <property type="project" value="UniProtKB-KW"/>
</dbReference>
<keyword evidence="2" id="KW-0805">Transcription regulation</keyword>
<dbReference type="AlphaFoldDB" id="A0A285NDI7"/>
<dbReference type="SUPFAM" id="SSF46785">
    <property type="entry name" value="Winged helix' DNA-binding domain"/>
    <property type="match status" value="1"/>
</dbReference>
<name>A0A285NDI7_9HYPH</name>
<keyword evidence="3" id="KW-0238">DNA-binding</keyword>
<feature type="domain" description="HTH lysR-type" evidence="5">
    <location>
        <begin position="3"/>
        <end position="60"/>
    </location>
</feature>
<dbReference type="Gene3D" id="1.10.10.10">
    <property type="entry name" value="Winged helix-like DNA-binding domain superfamily/Winged helix DNA-binding domain"/>
    <property type="match status" value="1"/>
</dbReference>
<dbReference type="RefSeq" id="WP_097152302.1">
    <property type="nucleotide sequence ID" value="NZ_OBEL01000001.1"/>
</dbReference>
<dbReference type="Pfam" id="PF03466">
    <property type="entry name" value="LysR_substrate"/>
    <property type="match status" value="1"/>
</dbReference>
<keyword evidence="7" id="KW-1185">Reference proteome</keyword>
<accession>A0A285NDI7</accession>
<organism evidence="6 7">
    <name type="scientific">Cohaesibacter gelatinilyticus</name>
    <dbReference type="NCBI Taxonomy" id="372072"/>
    <lineage>
        <taxon>Bacteria</taxon>
        <taxon>Pseudomonadati</taxon>
        <taxon>Pseudomonadota</taxon>
        <taxon>Alphaproteobacteria</taxon>
        <taxon>Hyphomicrobiales</taxon>
        <taxon>Cohaesibacteraceae</taxon>
    </lineage>
</organism>
<proteinExistence type="inferred from homology"/>
<dbReference type="InterPro" id="IPR036388">
    <property type="entry name" value="WH-like_DNA-bd_sf"/>
</dbReference>
<evidence type="ECO:0000259" key="5">
    <source>
        <dbReference type="PROSITE" id="PS50931"/>
    </source>
</evidence>
<evidence type="ECO:0000256" key="3">
    <source>
        <dbReference type="ARBA" id="ARBA00023125"/>
    </source>
</evidence>
<dbReference type="InterPro" id="IPR036390">
    <property type="entry name" value="WH_DNA-bd_sf"/>
</dbReference>
<dbReference type="PANTHER" id="PTHR30419">
    <property type="entry name" value="HTH-TYPE TRANSCRIPTIONAL REGULATOR YBHD"/>
    <property type="match status" value="1"/>
</dbReference>
<dbReference type="SUPFAM" id="SSF53850">
    <property type="entry name" value="Periplasmic binding protein-like II"/>
    <property type="match status" value="1"/>
</dbReference>
<dbReference type="PROSITE" id="PS50931">
    <property type="entry name" value="HTH_LYSR"/>
    <property type="match status" value="1"/>
</dbReference>
<dbReference type="OrthoDB" id="9811588at2"/>
<dbReference type="EMBL" id="OBEL01000001">
    <property type="protein sequence ID" value="SNZ07525.1"/>
    <property type="molecule type" value="Genomic_DNA"/>
</dbReference>
<comment type="similarity">
    <text evidence="1">Belongs to the LysR transcriptional regulatory family.</text>
</comment>
<evidence type="ECO:0000313" key="6">
    <source>
        <dbReference type="EMBL" id="SNZ07525.1"/>
    </source>
</evidence>
<evidence type="ECO:0000256" key="4">
    <source>
        <dbReference type="ARBA" id="ARBA00023163"/>
    </source>
</evidence>
<dbReference type="Gene3D" id="3.40.190.10">
    <property type="entry name" value="Periplasmic binding protein-like II"/>
    <property type="match status" value="2"/>
</dbReference>
<sequence>MAIKIEMLRCFATVARTGNLSSAADILGRTPSAISMMLKQLEENLGEPLFETDRKSKLTTLGEFVLEQAERELSQFDTTIQEILDFAKARSGRVRLAAVPSIASTILPDAIFQYLEKYPDIFIEVRDMDSASVIRELSRNRIDIGIASTQGHSTPFYTETILSDAFGVICHANSSLARLDRSLTWQDLSQHRLIANSLSKSIDIPECIDLHANAGLVVQNITSLMAMIKNQVGITILPEMTAKTATSPDVIFLEIADFNIRRNIEIIKNSEAPSSPAARILEDTIIQCIRKYETDRRGDMR</sequence>
<dbReference type="InterPro" id="IPR050950">
    <property type="entry name" value="HTH-type_LysR_regulators"/>
</dbReference>
<reference evidence="6 7" key="1">
    <citation type="submission" date="2017-09" db="EMBL/GenBank/DDBJ databases">
        <authorList>
            <person name="Ehlers B."/>
            <person name="Leendertz F.H."/>
        </authorList>
    </citation>
    <scope>NUCLEOTIDE SEQUENCE [LARGE SCALE GENOMIC DNA]</scope>
    <source>
        <strain evidence="6 7">DSM 18289</strain>
    </source>
</reference>
<dbReference type="GO" id="GO:0003700">
    <property type="term" value="F:DNA-binding transcription factor activity"/>
    <property type="evidence" value="ECO:0007669"/>
    <property type="project" value="InterPro"/>
</dbReference>
<dbReference type="Pfam" id="PF00126">
    <property type="entry name" value="HTH_1"/>
    <property type="match status" value="1"/>
</dbReference>